<evidence type="ECO:0000313" key="7">
    <source>
        <dbReference type="Proteomes" id="UP000290189"/>
    </source>
</evidence>
<geneLocation type="mitochondrion" evidence="6"/>
<dbReference type="GO" id="GO:0032266">
    <property type="term" value="F:phosphatidylinositol-3-phosphate binding"/>
    <property type="evidence" value="ECO:0007669"/>
    <property type="project" value="TreeGrafter"/>
</dbReference>
<keyword evidence="6" id="KW-0496">Mitochondrion</keyword>
<evidence type="ECO:0000256" key="1">
    <source>
        <dbReference type="ARBA" id="ARBA00022723"/>
    </source>
</evidence>
<dbReference type="PANTHER" id="PTHR47794:SF1">
    <property type="entry name" value="VACUOLAR PROTEIN SORTING-ASSOCIATED PROTEIN 27"/>
    <property type="match status" value="1"/>
</dbReference>
<evidence type="ECO:0000256" key="4">
    <source>
        <dbReference type="PROSITE-ProRule" id="PRU00091"/>
    </source>
</evidence>
<dbReference type="Proteomes" id="UP000290189">
    <property type="component" value="Unassembled WGS sequence"/>
</dbReference>
<accession>A0A3P3YDT5</accession>
<dbReference type="GO" id="GO:0008270">
    <property type="term" value="F:zinc ion binding"/>
    <property type="evidence" value="ECO:0007669"/>
    <property type="project" value="UniProtKB-KW"/>
</dbReference>
<evidence type="ECO:0000256" key="2">
    <source>
        <dbReference type="ARBA" id="ARBA00022771"/>
    </source>
</evidence>
<dbReference type="Gene3D" id="3.30.40.10">
    <property type="entry name" value="Zinc/RING finger domain, C3HC4 (zinc finger)"/>
    <property type="match status" value="1"/>
</dbReference>
<dbReference type="SUPFAM" id="SSF57903">
    <property type="entry name" value="FYVE/PHD zinc finger"/>
    <property type="match status" value="1"/>
</dbReference>
<protein>
    <recommendedName>
        <fullName evidence="5">FYVE-type domain-containing protein</fullName>
    </recommendedName>
</protein>
<gene>
    <name evidence="6" type="ORF">PLBR_LOCUS5519</name>
</gene>
<sequence length="376" mass="41814">MTSAGRDDDLPPMRPPKSGIVDWCDNDAADACALTPSHSFRAFYRRHHHCRACGMVVCSACSSHTRVLQGFGLASVGAVRVCDSCFSKTRAEMDALSQMWQALLSPKVDTLVRSMVAVKAAGFRFATDNAENWQRAKRVLVATFQKELQICQTLLKDTLMVSDDVELTSKQIESMSLDRASRLLDAYASCRTSVLGADIQVVVPASFEDRHKVVVDLCEEIRIKEQVQSHRQRMAQVIERGLVVVNGMKAIRDSVTAADLIDCWGSYLKFAEATRQIVSKALEDEVKLMLNMAVRRDQIAANAELEAALRSKDVNAIRRAMETCESITGLLANSEYRDYVLPDIQVVVPGFAAHRRSARKLLIEPKKRYTHPPAQA</sequence>
<dbReference type="EMBL" id="OVEO01000009">
    <property type="protein sequence ID" value="SPQ98304.1"/>
    <property type="molecule type" value="Genomic_DNA"/>
</dbReference>
<dbReference type="GO" id="GO:0043130">
    <property type="term" value="F:ubiquitin binding"/>
    <property type="evidence" value="ECO:0007669"/>
    <property type="project" value="TreeGrafter"/>
</dbReference>
<dbReference type="InterPro" id="IPR013083">
    <property type="entry name" value="Znf_RING/FYVE/PHD"/>
</dbReference>
<dbReference type="GO" id="GO:0006623">
    <property type="term" value="P:protein targeting to vacuole"/>
    <property type="evidence" value="ECO:0007669"/>
    <property type="project" value="TreeGrafter"/>
</dbReference>
<dbReference type="SMART" id="SM00064">
    <property type="entry name" value="FYVE"/>
    <property type="match status" value="1"/>
</dbReference>
<reference evidence="6 7" key="1">
    <citation type="submission" date="2018-03" db="EMBL/GenBank/DDBJ databases">
        <authorList>
            <person name="Fogelqvist J."/>
        </authorList>
    </citation>
    <scope>NUCLEOTIDE SEQUENCE [LARGE SCALE GENOMIC DNA]</scope>
</reference>
<name>A0A3P3YDT5_PLABS</name>
<dbReference type="Pfam" id="PF01363">
    <property type="entry name" value="FYVE"/>
    <property type="match status" value="1"/>
</dbReference>
<dbReference type="PROSITE" id="PS50178">
    <property type="entry name" value="ZF_FYVE"/>
    <property type="match status" value="1"/>
</dbReference>
<feature type="domain" description="FYVE-type" evidence="5">
    <location>
        <begin position="26"/>
        <end position="90"/>
    </location>
</feature>
<dbReference type="AlphaFoldDB" id="A0A3P3YDT5"/>
<dbReference type="GO" id="GO:0043328">
    <property type="term" value="P:protein transport to vacuole involved in ubiquitin-dependent protein catabolic process via the multivesicular body sorting pathway"/>
    <property type="evidence" value="ECO:0007669"/>
    <property type="project" value="TreeGrafter"/>
</dbReference>
<keyword evidence="3" id="KW-0862">Zinc</keyword>
<dbReference type="InterPro" id="IPR011011">
    <property type="entry name" value="Znf_FYVE_PHD"/>
</dbReference>
<organism evidence="6 7">
    <name type="scientific">Plasmodiophora brassicae</name>
    <name type="common">Clubroot disease agent</name>
    <dbReference type="NCBI Taxonomy" id="37360"/>
    <lineage>
        <taxon>Eukaryota</taxon>
        <taxon>Sar</taxon>
        <taxon>Rhizaria</taxon>
        <taxon>Endomyxa</taxon>
        <taxon>Phytomyxea</taxon>
        <taxon>Plasmodiophorida</taxon>
        <taxon>Plasmodiophoridae</taxon>
        <taxon>Plasmodiophora</taxon>
    </lineage>
</organism>
<proteinExistence type="predicted"/>
<evidence type="ECO:0000256" key="3">
    <source>
        <dbReference type="ARBA" id="ARBA00022833"/>
    </source>
</evidence>
<dbReference type="InterPro" id="IPR017455">
    <property type="entry name" value="Znf_FYVE-rel"/>
</dbReference>
<evidence type="ECO:0000313" key="6">
    <source>
        <dbReference type="EMBL" id="SPQ98304.1"/>
    </source>
</evidence>
<keyword evidence="1" id="KW-0479">Metal-binding</keyword>
<evidence type="ECO:0000259" key="5">
    <source>
        <dbReference type="PROSITE" id="PS50178"/>
    </source>
</evidence>
<keyword evidence="2 4" id="KW-0863">Zinc-finger</keyword>
<dbReference type="InterPro" id="IPR000306">
    <property type="entry name" value="Znf_FYVE"/>
</dbReference>
<dbReference type="PANTHER" id="PTHR47794">
    <property type="entry name" value="VACUOLAR PROTEIN SORTING-ASSOCIATED PROTEIN 27"/>
    <property type="match status" value="1"/>
</dbReference>
<dbReference type="GO" id="GO:0033565">
    <property type="term" value="C:ESCRT-0 complex"/>
    <property type="evidence" value="ECO:0007669"/>
    <property type="project" value="TreeGrafter"/>
</dbReference>